<keyword evidence="2" id="KW-0472">Membrane</keyword>
<organism evidence="3 4">
    <name type="scientific">Reticulomyxa filosa</name>
    <dbReference type="NCBI Taxonomy" id="46433"/>
    <lineage>
        <taxon>Eukaryota</taxon>
        <taxon>Sar</taxon>
        <taxon>Rhizaria</taxon>
        <taxon>Retaria</taxon>
        <taxon>Foraminifera</taxon>
        <taxon>Monothalamids</taxon>
        <taxon>Reticulomyxidae</taxon>
        <taxon>Reticulomyxa</taxon>
    </lineage>
</organism>
<keyword evidence="2" id="KW-0812">Transmembrane</keyword>
<dbReference type="Proteomes" id="UP000023152">
    <property type="component" value="Unassembled WGS sequence"/>
</dbReference>
<feature type="transmembrane region" description="Helical" evidence="2">
    <location>
        <begin position="50"/>
        <end position="70"/>
    </location>
</feature>
<comment type="caution">
    <text evidence="3">The sequence shown here is derived from an EMBL/GenBank/DDBJ whole genome shotgun (WGS) entry which is preliminary data.</text>
</comment>
<dbReference type="AlphaFoldDB" id="X6MVD5"/>
<reference evidence="3 4" key="1">
    <citation type="journal article" date="2013" name="Curr. Biol.">
        <title>The Genome of the Foraminiferan Reticulomyxa filosa.</title>
        <authorList>
            <person name="Glockner G."/>
            <person name="Hulsmann N."/>
            <person name="Schleicher M."/>
            <person name="Noegel A.A."/>
            <person name="Eichinger L."/>
            <person name="Gallinger C."/>
            <person name="Pawlowski J."/>
            <person name="Sierra R."/>
            <person name="Euteneuer U."/>
            <person name="Pillet L."/>
            <person name="Moustafa A."/>
            <person name="Platzer M."/>
            <person name="Groth M."/>
            <person name="Szafranski K."/>
            <person name="Schliwa M."/>
        </authorList>
    </citation>
    <scope>NUCLEOTIDE SEQUENCE [LARGE SCALE GENOMIC DNA]</scope>
</reference>
<sequence>MITSKTVFCVQGLRLHKVQISIDNISFSTVSNYMERSKPGGMKLLLKQPLISFGLIIAVSLAIWGVRIMLKKKSLKPSNKPSQQSKQYGTKTVSTESKEGELFTEETSKDDKHSEELEELREFLQSSKKRLSKFFCLYFENVMKASSPQESEINKAFDLACDLSQLCEDISTASKLSLYGLFKVNSNNTVKNKKNQIYIYIFDFF</sequence>
<feature type="compositionally biased region" description="Basic and acidic residues" evidence="1">
    <location>
        <begin position="96"/>
        <end position="111"/>
    </location>
</feature>
<keyword evidence="2" id="KW-1133">Transmembrane helix</keyword>
<accession>X6MVD5</accession>
<evidence type="ECO:0000313" key="4">
    <source>
        <dbReference type="Proteomes" id="UP000023152"/>
    </source>
</evidence>
<evidence type="ECO:0000256" key="1">
    <source>
        <dbReference type="SAM" id="MobiDB-lite"/>
    </source>
</evidence>
<evidence type="ECO:0000313" key="3">
    <source>
        <dbReference type="EMBL" id="ETO17392.1"/>
    </source>
</evidence>
<feature type="region of interest" description="Disordered" evidence="1">
    <location>
        <begin position="76"/>
        <end position="111"/>
    </location>
</feature>
<protein>
    <submittedName>
        <fullName evidence="3">Uncharacterized protein</fullName>
    </submittedName>
</protein>
<name>X6MVD5_RETFI</name>
<evidence type="ECO:0000256" key="2">
    <source>
        <dbReference type="SAM" id="Phobius"/>
    </source>
</evidence>
<feature type="compositionally biased region" description="Low complexity" evidence="1">
    <location>
        <begin position="76"/>
        <end position="87"/>
    </location>
</feature>
<keyword evidence="4" id="KW-1185">Reference proteome</keyword>
<dbReference type="EMBL" id="ASPP01016750">
    <property type="protein sequence ID" value="ETO17392.1"/>
    <property type="molecule type" value="Genomic_DNA"/>
</dbReference>
<proteinExistence type="predicted"/>
<gene>
    <name evidence="3" type="ORF">RFI_19935</name>
</gene>